<accession>A0A370DYI2</accession>
<evidence type="ECO:0000313" key="2">
    <source>
        <dbReference type="Proteomes" id="UP000255508"/>
    </source>
</evidence>
<gene>
    <name evidence="1" type="ORF">DIZ79_06075</name>
</gene>
<evidence type="ECO:0000313" key="1">
    <source>
        <dbReference type="EMBL" id="RDH91453.1"/>
    </source>
</evidence>
<dbReference type="AlphaFoldDB" id="A0A370DYI2"/>
<organism evidence="1 2">
    <name type="scientific">endosymbiont of Lamellibrachia luymesi</name>
    <dbReference type="NCBI Taxonomy" id="2200907"/>
    <lineage>
        <taxon>Bacteria</taxon>
        <taxon>Pseudomonadati</taxon>
        <taxon>Pseudomonadota</taxon>
        <taxon>Gammaproteobacteria</taxon>
        <taxon>sulfur-oxidizing symbionts</taxon>
    </lineage>
</organism>
<proteinExistence type="predicted"/>
<name>A0A370DYI2_9GAMM</name>
<comment type="caution">
    <text evidence="1">The sequence shown here is derived from an EMBL/GenBank/DDBJ whole genome shotgun (WGS) entry which is preliminary data.</text>
</comment>
<reference evidence="1 2" key="1">
    <citation type="journal article" date="2018" name="ISME J.">
        <title>Endosymbiont genomes yield clues of tubeworm success.</title>
        <authorList>
            <person name="Li Y."/>
            <person name="Liles M.R."/>
            <person name="Halanych K.M."/>
        </authorList>
    </citation>
    <scope>NUCLEOTIDE SEQUENCE [LARGE SCALE GENOMIC DNA]</scope>
    <source>
        <strain evidence="1">A1422</strain>
    </source>
</reference>
<protein>
    <submittedName>
        <fullName evidence="1">Uncharacterized protein</fullName>
    </submittedName>
</protein>
<dbReference type="EMBL" id="QFXD01000114">
    <property type="protein sequence ID" value="RDH91453.1"/>
    <property type="molecule type" value="Genomic_DNA"/>
</dbReference>
<sequence length="93" mass="9554">MAIGDWRLAIGDVDGRTEIGACDRRLLRFIVAIGDVVVGRAGVLRNQRLIVVALANQNGFTGDSGRGGPAQVAKGRVGTRTAGTAANIVIVAA</sequence>
<dbReference type="Proteomes" id="UP000255508">
    <property type="component" value="Unassembled WGS sequence"/>
</dbReference>